<feature type="binding site" evidence="11 12">
    <location>
        <position position="91"/>
    </location>
    <ligand>
        <name>ATP</name>
        <dbReference type="ChEBI" id="CHEBI:30616"/>
    </ligand>
</feature>
<name>A0ABN0HX67_9LEPT</name>
<keyword evidence="4 11" id="KW-0808">Transferase</keyword>
<dbReference type="InterPro" id="IPR036850">
    <property type="entry name" value="NDK-like_dom_sf"/>
</dbReference>
<dbReference type="Proteomes" id="UP000245263">
    <property type="component" value="Chromosome 1"/>
</dbReference>
<dbReference type="NCBIfam" id="NF011114">
    <property type="entry name" value="PRK14542.1"/>
    <property type="match status" value="1"/>
</dbReference>
<sequence>MERTFIMLKPDAVKNKHIGDILQRIEKEGFKILGLKSLKLSLEDAKQFYKVHSARPFYNDLCSYMASGPIVAAALERENAVLHWRDVIGATDPKEAAPGTIRALFAESKEANAVHGSDSVENALQEIAFFFKGYELN</sequence>
<feature type="binding site" evidence="11 12">
    <location>
        <position position="102"/>
    </location>
    <ligand>
        <name>ATP</name>
        <dbReference type="ChEBI" id="CHEBI:30616"/>
    </ligand>
</feature>
<keyword evidence="5 11" id="KW-0479">Metal-binding</keyword>
<dbReference type="PROSITE" id="PS51374">
    <property type="entry name" value="NDPK_LIKE"/>
    <property type="match status" value="1"/>
</dbReference>
<feature type="binding site" evidence="11 12">
    <location>
        <position position="9"/>
    </location>
    <ligand>
        <name>ATP</name>
        <dbReference type="ChEBI" id="CHEBI:30616"/>
    </ligand>
</feature>
<dbReference type="InterPro" id="IPR001564">
    <property type="entry name" value="Nucleoside_diP_kinase"/>
</dbReference>
<evidence type="ECO:0000256" key="2">
    <source>
        <dbReference type="ARBA" id="ARBA00022490"/>
    </source>
</evidence>
<dbReference type="CDD" id="cd04413">
    <property type="entry name" value="NDPk_I"/>
    <property type="match status" value="1"/>
</dbReference>
<evidence type="ECO:0000259" key="15">
    <source>
        <dbReference type="SMART" id="SM00562"/>
    </source>
</evidence>
<feature type="active site" description="Pros-phosphohistidine intermediate" evidence="11 12">
    <location>
        <position position="115"/>
    </location>
</feature>
<feature type="domain" description="Nucleoside diphosphate kinase-like" evidence="15">
    <location>
        <begin position="1"/>
        <end position="137"/>
    </location>
</feature>
<feature type="binding site" evidence="11 12">
    <location>
        <position position="112"/>
    </location>
    <ligand>
        <name>ATP</name>
        <dbReference type="ChEBI" id="CHEBI:30616"/>
    </ligand>
</feature>
<dbReference type="EMBL" id="AP025028">
    <property type="protein sequence ID" value="BDA77145.1"/>
    <property type="molecule type" value="Genomic_DNA"/>
</dbReference>
<proteinExistence type="inferred from homology"/>
<feature type="binding site" evidence="11 12">
    <location>
        <position position="57"/>
    </location>
    <ligand>
        <name>ATP</name>
        <dbReference type="ChEBI" id="CHEBI:30616"/>
    </ligand>
</feature>
<keyword evidence="3 11" id="KW-0597">Phosphoprotein</keyword>
<dbReference type="NCBIfam" id="NF001908">
    <property type="entry name" value="PRK00668.1"/>
    <property type="match status" value="1"/>
</dbReference>
<evidence type="ECO:0000256" key="14">
    <source>
        <dbReference type="RuleBase" id="RU004013"/>
    </source>
</evidence>
<dbReference type="PANTHER" id="PTHR46161">
    <property type="entry name" value="NUCLEOSIDE DIPHOSPHATE KINASE"/>
    <property type="match status" value="1"/>
</dbReference>
<dbReference type="PRINTS" id="PR01243">
    <property type="entry name" value="NUCDPKINASE"/>
</dbReference>
<evidence type="ECO:0000256" key="9">
    <source>
        <dbReference type="ARBA" id="ARBA00022842"/>
    </source>
</evidence>
<comment type="subcellular location">
    <subcellularLocation>
        <location evidence="11">Cytoplasm</location>
    </subcellularLocation>
</comment>
<evidence type="ECO:0000256" key="12">
    <source>
        <dbReference type="PROSITE-ProRule" id="PRU00706"/>
    </source>
</evidence>
<evidence type="ECO:0000256" key="13">
    <source>
        <dbReference type="RuleBase" id="RU004011"/>
    </source>
</evidence>
<keyword evidence="2 11" id="KW-0963">Cytoplasm</keyword>
<dbReference type="Pfam" id="PF00334">
    <property type="entry name" value="NDK"/>
    <property type="match status" value="1"/>
</dbReference>
<dbReference type="EC" id="2.7.4.6" evidence="11 14"/>
<dbReference type="GO" id="GO:0016301">
    <property type="term" value="F:kinase activity"/>
    <property type="evidence" value="ECO:0007669"/>
    <property type="project" value="UniProtKB-KW"/>
</dbReference>
<dbReference type="PROSITE" id="PS00469">
    <property type="entry name" value="NDPK"/>
    <property type="match status" value="1"/>
</dbReference>
<evidence type="ECO:0000256" key="4">
    <source>
        <dbReference type="ARBA" id="ARBA00022679"/>
    </source>
</evidence>
<keyword evidence="17" id="KW-1185">Reference proteome</keyword>
<accession>A0ABN0HX67</accession>
<dbReference type="RefSeq" id="WP_109021761.1">
    <property type="nucleotide sequence ID" value="NZ_AP025028.1"/>
</dbReference>
<dbReference type="SUPFAM" id="SSF54919">
    <property type="entry name" value="Nucleoside diphosphate kinase, NDK"/>
    <property type="match status" value="1"/>
</dbReference>
<evidence type="ECO:0000256" key="11">
    <source>
        <dbReference type="HAMAP-Rule" id="MF_00451"/>
    </source>
</evidence>
<evidence type="ECO:0000313" key="16">
    <source>
        <dbReference type="EMBL" id="BDA77145.1"/>
    </source>
</evidence>
<gene>
    <name evidence="11 16" type="primary">ndk</name>
    <name evidence="16" type="ORF">LPTSP3_g00750</name>
</gene>
<reference evidence="16 17" key="1">
    <citation type="submission" date="2021-08" db="EMBL/GenBank/DDBJ databases">
        <title>Complete genome sequence of Leptospira kobayashii strain E30.</title>
        <authorList>
            <person name="Nakao R."/>
            <person name="Nakamura S."/>
            <person name="Masuzawa T."/>
            <person name="Koizumi N."/>
        </authorList>
    </citation>
    <scope>NUCLEOTIDE SEQUENCE [LARGE SCALE GENOMIC DNA]</scope>
    <source>
        <strain evidence="16 17">E30</strain>
    </source>
</reference>
<comment type="cofactor">
    <cofactor evidence="11">
        <name>Mg(2+)</name>
        <dbReference type="ChEBI" id="CHEBI:18420"/>
    </cofactor>
</comment>
<keyword evidence="10 11" id="KW-0546">Nucleotide metabolism</keyword>
<evidence type="ECO:0000256" key="6">
    <source>
        <dbReference type="ARBA" id="ARBA00022741"/>
    </source>
</evidence>
<dbReference type="InterPro" id="IPR023005">
    <property type="entry name" value="Nucleoside_diP_kinase_AS"/>
</dbReference>
<keyword evidence="9 11" id="KW-0460">Magnesium</keyword>
<evidence type="ECO:0000256" key="1">
    <source>
        <dbReference type="ARBA" id="ARBA00008142"/>
    </source>
</evidence>
<feature type="binding site" evidence="11 12">
    <location>
        <position position="85"/>
    </location>
    <ligand>
        <name>ATP</name>
        <dbReference type="ChEBI" id="CHEBI:30616"/>
    </ligand>
</feature>
<evidence type="ECO:0000256" key="3">
    <source>
        <dbReference type="ARBA" id="ARBA00022553"/>
    </source>
</evidence>
<dbReference type="PANTHER" id="PTHR46161:SF3">
    <property type="entry name" value="NUCLEOSIDE DIPHOSPHATE KINASE DDB_G0292928-RELATED"/>
    <property type="match status" value="1"/>
</dbReference>
<comment type="catalytic activity">
    <reaction evidence="11 14">
        <text>a 2'-deoxyribonucleoside 5'-diphosphate + ATP = a 2'-deoxyribonucleoside 5'-triphosphate + ADP</text>
        <dbReference type="Rhea" id="RHEA:44640"/>
        <dbReference type="ChEBI" id="CHEBI:30616"/>
        <dbReference type="ChEBI" id="CHEBI:61560"/>
        <dbReference type="ChEBI" id="CHEBI:73316"/>
        <dbReference type="ChEBI" id="CHEBI:456216"/>
        <dbReference type="EC" id="2.7.4.6"/>
    </reaction>
</comment>
<evidence type="ECO:0000256" key="5">
    <source>
        <dbReference type="ARBA" id="ARBA00022723"/>
    </source>
</evidence>
<comment type="subunit">
    <text evidence="11">Homotetramer.</text>
</comment>
<dbReference type="SMART" id="SM00562">
    <property type="entry name" value="NDK"/>
    <property type="match status" value="1"/>
</dbReference>
<dbReference type="Gene3D" id="3.30.70.141">
    <property type="entry name" value="Nucleoside diphosphate kinase-like domain"/>
    <property type="match status" value="1"/>
</dbReference>
<keyword evidence="7 11" id="KW-0418">Kinase</keyword>
<evidence type="ECO:0000256" key="8">
    <source>
        <dbReference type="ARBA" id="ARBA00022840"/>
    </source>
</evidence>
<evidence type="ECO:0000256" key="10">
    <source>
        <dbReference type="ARBA" id="ARBA00023080"/>
    </source>
</evidence>
<comment type="catalytic activity">
    <reaction evidence="11">
        <text>a ribonucleoside 5'-diphosphate + ATP = a ribonucleoside 5'-triphosphate + ADP</text>
        <dbReference type="Rhea" id="RHEA:18113"/>
        <dbReference type="ChEBI" id="CHEBI:30616"/>
        <dbReference type="ChEBI" id="CHEBI:57930"/>
        <dbReference type="ChEBI" id="CHEBI:61557"/>
        <dbReference type="ChEBI" id="CHEBI:456216"/>
        <dbReference type="EC" id="2.7.4.6"/>
    </reaction>
</comment>
<organism evidence="16 17">
    <name type="scientific">Leptospira kobayashii</name>
    <dbReference type="NCBI Taxonomy" id="1917830"/>
    <lineage>
        <taxon>Bacteria</taxon>
        <taxon>Pseudomonadati</taxon>
        <taxon>Spirochaetota</taxon>
        <taxon>Spirochaetia</taxon>
        <taxon>Leptospirales</taxon>
        <taxon>Leptospiraceae</taxon>
        <taxon>Leptospira</taxon>
    </lineage>
</organism>
<dbReference type="InterPro" id="IPR034907">
    <property type="entry name" value="NDK-like_dom"/>
</dbReference>
<evidence type="ECO:0000313" key="17">
    <source>
        <dbReference type="Proteomes" id="UP000245263"/>
    </source>
</evidence>
<dbReference type="HAMAP" id="MF_00451">
    <property type="entry name" value="NDP_kinase"/>
    <property type="match status" value="1"/>
</dbReference>
<comment type="similarity">
    <text evidence="1 11 12 13">Belongs to the NDK family.</text>
</comment>
<keyword evidence="6 11" id="KW-0547">Nucleotide-binding</keyword>
<protein>
    <recommendedName>
        <fullName evidence="11 14">Nucleoside diphosphate kinase</fullName>
        <shortName evidence="11">NDK</shortName>
        <shortName evidence="11">NDP kinase</shortName>
        <ecNumber evidence="11 14">2.7.4.6</ecNumber>
    </recommendedName>
    <alternativeName>
        <fullName evidence="11">Nucleoside-2-P kinase</fullName>
    </alternativeName>
</protein>
<comment type="function">
    <text evidence="11">Major role in the synthesis of nucleoside triphosphates other than ATP. The ATP gamma phosphate is transferred to the NDP beta phosphate via a ping-pong mechanism, using a phosphorylated active-site intermediate.</text>
</comment>
<keyword evidence="8 11" id="KW-0067">ATP-binding</keyword>
<evidence type="ECO:0000256" key="7">
    <source>
        <dbReference type="ARBA" id="ARBA00022777"/>
    </source>
</evidence>